<name>A0A162J612_9FUSO</name>
<proteinExistence type="predicted"/>
<dbReference type="RefSeq" id="WP_062680655.1">
    <property type="nucleotide sequence ID" value="NZ_LVEA01000001.1"/>
</dbReference>
<gene>
    <name evidence="1" type="ORF">A2J07_00255</name>
</gene>
<evidence type="ECO:0008006" key="3">
    <source>
        <dbReference type="Google" id="ProtNLM"/>
    </source>
</evidence>
<comment type="caution">
    <text evidence="1">The sequence shown here is derived from an EMBL/GenBank/DDBJ whole genome shotgun (WGS) entry which is preliminary data.</text>
</comment>
<sequence length="257" mass="30986">MKKYIFEIEQLKQGNMFPTNVLNEIENLPKEYKQEDKFTILEADDFDFRLYRYDENENKIKEKTKIQLYKEKLYILQPGEKFDEEKEEFSLQEKPSKYHIWNGEEWKFDIDVVKTLKRNELKKIREEKVYKNLIVNLDGNSYEFQMKEKDVHNFNGLKNTLDILKTLGITDPDDVKKLSSFHIPENILQKIQLFLKTSKVAWILVDNSTALFDFEQILLIQTLFYLRKEEIFLEFCKKTAQLQKAVSIKDIEKIKWD</sequence>
<dbReference type="Proteomes" id="UP000075816">
    <property type="component" value="Unassembled WGS sequence"/>
</dbReference>
<dbReference type="AlphaFoldDB" id="A0A162J612"/>
<protein>
    <recommendedName>
        <fullName evidence="3">DUF4376 domain-containing protein</fullName>
    </recommendedName>
</protein>
<reference evidence="1 2" key="1">
    <citation type="submission" date="2016-03" db="EMBL/GenBank/DDBJ databases">
        <title>Comparative genomics of human isolates of Fusobacterium necrophorum.</title>
        <authorList>
            <person name="Jensen A."/>
            <person name="Bank S."/>
            <person name="Andersen P.S."/>
            <person name="Kristensen L.H."/>
            <person name="Prag J."/>
        </authorList>
    </citation>
    <scope>NUCLEOTIDE SEQUENCE [LARGE SCALE GENOMIC DNA]</scope>
    <source>
        <strain evidence="1 2">LS_1264</strain>
    </source>
</reference>
<accession>A0A162J612</accession>
<evidence type="ECO:0000313" key="1">
    <source>
        <dbReference type="EMBL" id="KYL05199.1"/>
    </source>
</evidence>
<organism evidence="1 2">
    <name type="scientific">Fusobacterium necrophorum subsp. funduliforme</name>
    <dbReference type="NCBI Taxonomy" id="143387"/>
    <lineage>
        <taxon>Bacteria</taxon>
        <taxon>Fusobacteriati</taxon>
        <taxon>Fusobacteriota</taxon>
        <taxon>Fusobacteriia</taxon>
        <taxon>Fusobacteriales</taxon>
        <taxon>Fusobacteriaceae</taxon>
        <taxon>Fusobacterium</taxon>
    </lineage>
</organism>
<evidence type="ECO:0000313" key="2">
    <source>
        <dbReference type="Proteomes" id="UP000075816"/>
    </source>
</evidence>
<dbReference type="EMBL" id="LVEA01000001">
    <property type="protein sequence ID" value="KYL05199.1"/>
    <property type="molecule type" value="Genomic_DNA"/>
</dbReference>